<accession>A0A3M7PSK9</accession>
<evidence type="ECO:0000313" key="2">
    <source>
        <dbReference type="Proteomes" id="UP000276133"/>
    </source>
</evidence>
<proteinExistence type="predicted"/>
<name>A0A3M7PSK9_BRAPC</name>
<reference evidence="1 2" key="1">
    <citation type="journal article" date="2018" name="Sci. Rep.">
        <title>Genomic signatures of local adaptation to the degree of environmental predictability in rotifers.</title>
        <authorList>
            <person name="Franch-Gras L."/>
            <person name="Hahn C."/>
            <person name="Garcia-Roger E.M."/>
            <person name="Carmona M.J."/>
            <person name="Serra M."/>
            <person name="Gomez A."/>
        </authorList>
    </citation>
    <scope>NUCLEOTIDE SEQUENCE [LARGE SCALE GENOMIC DNA]</scope>
    <source>
        <strain evidence="1">HYR1</strain>
    </source>
</reference>
<comment type="caution">
    <text evidence="1">The sequence shown here is derived from an EMBL/GenBank/DDBJ whole genome shotgun (WGS) entry which is preliminary data.</text>
</comment>
<dbReference type="EMBL" id="REGN01009179">
    <property type="protein sequence ID" value="RNA01761.1"/>
    <property type="molecule type" value="Genomic_DNA"/>
</dbReference>
<sequence>MFVPMPNMAHRANMSAKARDKQLLYKELSCTNEPKLTNAMRGSGVLWRVGQMALCRVPYSVVVEEKGEQEARLKHKKNTEDNEDCQKMAGVADGVFVVGHCGDYK</sequence>
<protein>
    <submittedName>
        <fullName evidence="1">Uncharacterized protein</fullName>
    </submittedName>
</protein>
<dbReference type="Proteomes" id="UP000276133">
    <property type="component" value="Unassembled WGS sequence"/>
</dbReference>
<gene>
    <name evidence="1" type="ORF">BpHYR1_040760</name>
</gene>
<evidence type="ECO:0000313" key="1">
    <source>
        <dbReference type="EMBL" id="RNA01761.1"/>
    </source>
</evidence>
<organism evidence="1 2">
    <name type="scientific">Brachionus plicatilis</name>
    <name type="common">Marine rotifer</name>
    <name type="synonym">Brachionus muelleri</name>
    <dbReference type="NCBI Taxonomy" id="10195"/>
    <lineage>
        <taxon>Eukaryota</taxon>
        <taxon>Metazoa</taxon>
        <taxon>Spiralia</taxon>
        <taxon>Gnathifera</taxon>
        <taxon>Rotifera</taxon>
        <taxon>Eurotatoria</taxon>
        <taxon>Monogononta</taxon>
        <taxon>Pseudotrocha</taxon>
        <taxon>Ploima</taxon>
        <taxon>Brachionidae</taxon>
        <taxon>Brachionus</taxon>
    </lineage>
</organism>
<dbReference type="AlphaFoldDB" id="A0A3M7PSK9"/>
<keyword evidence="2" id="KW-1185">Reference proteome</keyword>